<keyword evidence="4" id="KW-0677">Repeat</keyword>
<evidence type="ECO:0000256" key="6">
    <source>
        <dbReference type="ARBA" id="ARBA00022786"/>
    </source>
</evidence>
<dbReference type="Pfam" id="PF26200">
    <property type="entry name" value="Rcat_RNF216"/>
    <property type="match status" value="1"/>
</dbReference>
<dbReference type="AlphaFoldDB" id="A0A0D2BE26"/>
<keyword evidence="2" id="KW-0808">Transferase</keyword>
<accession>A0A0D2BE26</accession>
<name>A0A0D2BE26_9EURO</name>
<keyword evidence="11" id="KW-1185">Reference proteome</keyword>
<proteinExistence type="predicted"/>
<comment type="pathway">
    <text evidence="1">Protein modification; protein ubiquitination.</text>
</comment>
<dbReference type="InterPro" id="IPR047545">
    <property type="entry name" value="BRcat_RBR_RNF216"/>
</dbReference>
<keyword evidence="7" id="KW-0862">Zinc</keyword>
<feature type="region of interest" description="Disordered" evidence="8">
    <location>
        <begin position="351"/>
        <end position="382"/>
    </location>
</feature>
<dbReference type="Proteomes" id="UP000053342">
    <property type="component" value="Unassembled WGS sequence"/>
</dbReference>
<dbReference type="SUPFAM" id="SSF57850">
    <property type="entry name" value="RING/U-box"/>
    <property type="match status" value="1"/>
</dbReference>
<dbReference type="EMBL" id="KN847442">
    <property type="protein sequence ID" value="KIW35757.1"/>
    <property type="molecule type" value="Genomic_DNA"/>
</dbReference>
<dbReference type="OrthoDB" id="9977870at2759"/>
<dbReference type="STRING" id="215243.A0A0D2BE26"/>
<evidence type="ECO:0000313" key="10">
    <source>
        <dbReference type="EMBL" id="KIW35757.1"/>
    </source>
</evidence>
<evidence type="ECO:0000256" key="1">
    <source>
        <dbReference type="ARBA" id="ARBA00004906"/>
    </source>
</evidence>
<keyword evidence="3" id="KW-0479">Metal-binding</keyword>
<dbReference type="VEuPathDB" id="FungiDB:PV06_11904"/>
<dbReference type="CDD" id="cd22584">
    <property type="entry name" value="Rcat_RBR_unk"/>
    <property type="match status" value="1"/>
</dbReference>
<sequence length="382" mass="44756">MECLCCYEDVELYQTVCCDSKTPHFFCFNCMNRHFLAQLKNNNIDMRCIYTNACDSSFDERDVYRFMDEDTLSYYNRVKDQRDVRDAIKDKIVTCPFCSIDMVDERTSNITYLECVNPSCLEVSCTKCKKQYHPGVKCDSTTKERTLKEETETYKVIKSCPSCSRDIERESGCSHMKCICGTTFCYVCGENISKDVWGHGCKVFDQPRRSRLVVRRDVHPNIGERSVGYERRVHAETIEENYRRRQREADEYYRQTVQESDERYARAQEETERYYGERIARIDAEIARLNTRVALGEVTRSTLSHLRTRYNATDPVSLYSGARKPLHTETRAASRGLTYDAQRLPVVRHRQEAPPLRRTGRMPHDDPRTGYNSPYIKRSGWN</sequence>
<organism evidence="10 11">
    <name type="scientific">Exophiala oligosperma</name>
    <dbReference type="NCBI Taxonomy" id="215243"/>
    <lineage>
        <taxon>Eukaryota</taxon>
        <taxon>Fungi</taxon>
        <taxon>Dikarya</taxon>
        <taxon>Ascomycota</taxon>
        <taxon>Pezizomycotina</taxon>
        <taxon>Eurotiomycetes</taxon>
        <taxon>Chaetothyriomycetidae</taxon>
        <taxon>Chaetothyriales</taxon>
        <taxon>Herpotrichiellaceae</taxon>
        <taxon>Exophiala</taxon>
    </lineage>
</organism>
<evidence type="ECO:0000256" key="8">
    <source>
        <dbReference type="SAM" id="MobiDB-lite"/>
    </source>
</evidence>
<dbReference type="RefSeq" id="XP_016255973.1">
    <property type="nucleotide sequence ID" value="XM_016413650.1"/>
</dbReference>
<evidence type="ECO:0000256" key="4">
    <source>
        <dbReference type="ARBA" id="ARBA00022737"/>
    </source>
</evidence>
<dbReference type="InterPro" id="IPR051628">
    <property type="entry name" value="LUBAC_E3_Ligases"/>
</dbReference>
<feature type="domain" description="RING-type" evidence="9">
    <location>
        <begin position="1"/>
        <end position="210"/>
    </location>
</feature>
<dbReference type="GO" id="GO:0008270">
    <property type="term" value="F:zinc ion binding"/>
    <property type="evidence" value="ECO:0007669"/>
    <property type="project" value="UniProtKB-KW"/>
</dbReference>
<evidence type="ECO:0000313" key="11">
    <source>
        <dbReference type="Proteomes" id="UP000053342"/>
    </source>
</evidence>
<dbReference type="GeneID" id="27363978"/>
<reference evidence="10 11" key="1">
    <citation type="submission" date="2015-01" db="EMBL/GenBank/DDBJ databases">
        <title>The Genome Sequence of Exophiala oligosperma CBS72588.</title>
        <authorList>
            <consortium name="The Broad Institute Genomics Platform"/>
            <person name="Cuomo C."/>
            <person name="de Hoog S."/>
            <person name="Gorbushina A."/>
            <person name="Stielow B."/>
            <person name="Teixiera M."/>
            <person name="Abouelleil A."/>
            <person name="Chapman S.B."/>
            <person name="Priest M."/>
            <person name="Young S.K."/>
            <person name="Wortman J."/>
            <person name="Nusbaum C."/>
            <person name="Birren B."/>
        </authorList>
    </citation>
    <scope>NUCLEOTIDE SEQUENCE [LARGE SCALE GENOMIC DNA]</scope>
    <source>
        <strain evidence="10 11">CBS 72588</strain>
    </source>
</reference>
<dbReference type="PROSITE" id="PS51873">
    <property type="entry name" value="TRIAD"/>
    <property type="match status" value="1"/>
</dbReference>
<protein>
    <recommendedName>
        <fullName evidence="9">RING-type domain-containing protein</fullName>
    </recommendedName>
</protein>
<dbReference type="CDD" id="cd20339">
    <property type="entry name" value="BRcat_RBR_RNF216"/>
    <property type="match status" value="1"/>
</dbReference>
<evidence type="ECO:0000256" key="7">
    <source>
        <dbReference type="ARBA" id="ARBA00022833"/>
    </source>
</evidence>
<evidence type="ECO:0000256" key="2">
    <source>
        <dbReference type="ARBA" id="ARBA00022679"/>
    </source>
</evidence>
<evidence type="ECO:0000259" key="9">
    <source>
        <dbReference type="PROSITE" id="PS51873"/>
    </source>
</evidence>
<gene>
    <name evidence="10" type="ORF">PV06_11904</name>
</gene>
<dbReference type="PANTHER" id="PTHR22770:SF47">
    <property type="entry name" value="E3 UBIQUITIN-PROTEIN LIGASE RNF216"/>
    <property type="match status" value="1"/>
</dbReference>
<dbReference type="PANTHER" id="PTHR22770">
    <property type="entry name" value="UBIQUITIN CONJUGATING ENZYME 7 INTERACTING PROTEIN-RELATED"/>
    <property type="match status" value="1"/>
</dbReference>
<dbReference type="HOGENOM" id="CLU_723686_0_0_1"/>
<dbReference type="InterPro" id="IPR044066">
    <property type="entry name" value="TRIAD_supradom"/>
</dbReference>
<evidence type="ECO:0000256" key="5">
    <source>
        <dbReference type="ARBA" id="ARBA00022771"/>
    </source>
</evidence>
<dbReference type="GO" id="GO:0016740">
    <property type="term" value="F:transferase activity"/>
    <property type="evidence" value="ECO:0007669"/>
    <property type="project" value="UniProtKB-KW"/>
</dbReference>
<keyword evidence="6" id="KW-0833">Ubl conjugation pathway</keyword>
<evidence type="ECO:0000256" key="3">
    <source>
        <dbReference type="ARBA" id="ARBA00022723"/>
    </source>
</evidence>
<keyword evidence="5" id="KW-0863">Zinc-finger</keyword>
<dbReference type="Gene3D" id="1.20.120.1750">
    <property type="match status" value="1"/>
</dbReference>